<dbReference type="PANTHER" id="PTHR23284">
    <property type="entry name" value="PROLACTIN REGULATORY ELEMENT BINDING PROTEIN"/>
    <property type="match status" value="1"/>
</dbReference>
<keyword evidence="7" id="KW-0931">ER-Golgi transport</keyword>
<keyword evidence="4 12" id="KW-0812">Transmembrane</keyword>
<evidence type="ECO:0008006" key="15">
    <source>
        <dbReference type="Google" id="ProtNLM"/>
    </source>
</evidence>
<proteinExistence type="predicted"/>
<keyword evidence="6" id="KW-0256">Endoplasmic reticulum</keyword>
<organism evidence="13">
    <name type="scientific">Darwinula stevensoni</name>
    <dbReference type="NCBI Taxonomy" id="69355"/>
    <lineage>
        <taxon>Eukaryota</taxon>
        <taxon>Metazoa</taxon>
        <taxon>Ecdysozoa</taxon>
        <taxon>Arthropoda</taxon>
        <taxon>Crustacea</taxon>
        <taxon>Oligostraca</taxon>
        <taxon>Ostracoda</taxon>
        <taxon>Podocopa</taxon>
        <taxon>Podocopida</taxon>
        <taxon>Darwinulocopina</taxon>
        <taxon>Darwinuloidea</taxon>
        <taxon>Darwinulidae</taxon>
        <taxon>Darwinula</taxon>
    </lineage>
</organism>
<evidence type="ECO:0000256" key="2">
    <source>
        <dbReference type="ARBA" id="ARBA00022448"/>
    </source>
</evidence>
<dbReference type="InterPro" id="IPR015943">
    <property type="entry name" value="WD40/YVTN_repeat-like_dom_sf"/>
</dbReference>
<keyword evidence="10 12" id="KW-0472">Membrane</keyword>
<dbReference type="GO" id="GO:0015031">
    <property type="term" value="P:protein transport"/>
    <property type="evidence" value="ECO:0007669"/>
    <property type="project" value="UniProtKB-KW"/>
</dbReference>
<dbReference type="GO" id="GO:0003400">
    <property type="term" value="P:regulation of COPII vesicle coating"/>
    <property type="evidence" value="ECO:0007669"/>
    <property type="project" value="TreeGrafter"/>
</dbReference>
<evidence type="ECO:0000256" key="5">
    <source>
        <dbReference type="ARBA" id="ARBA00022737"/>
    </source>
</evidence>
<sequence length="446" mass="49819">MASAETGLLTRVNFPLYCVKLLKNNLLLVGGGGGSSNTGITNGMEVFTIVCNGERYMAKPLTKFETGRVAIMNCEIFEQGRFIFLAVGAEADLHLYKVTLKLKRPEDEGLVIDSPTREAASSFVQVRHRRRSSLEVSEDSPNEMKELLQEVEEKKTKTKKPAKRDLGESMYAEFNLVKQVQSECIANDAYLKVVRVNPTNDWLVTGGSDGYLRFWKSDDLEKIKEIQAHSKEIDDIDVSPCGTKIISICKDQTASVWKFEDGSKVCDLLWETKHNACKYHFKRGRFAVIEGHKNKSFLITIHNPLGKPKEPAYVVQWDHEDLKRKRAKALPEVLSALAVSSDGRFFAVGCMFSGSVEIFTTFNLQSVKKIENAHKSFITGLEFAPSKNDACSLTVLHDASLISISVDNQVKVHHIPKLPGVTLWWALSVSTVVLFVTFSALSYFGV</sequence>
<dbReference type="EMBL" id="CAJPEV010002232">
    <property type="protein sequence ID" value="CAG0896197.1"/>
    <property type="molecule type" value="Genomic_DNA"/>
</dbReference>
<evidence type="ECO:0000256" key="12">
    <source>
        <dbReference type="SAM" id="Phobius"/>
    </source>
</evidence>
<dbReference type="OrthoDB" id="2013972at2759"/>
<dbReference type="InterPro" id="IPR045260">
    <property type="entry name" value="Sec12-like"/>
</dbReference>
<dbReference type="Gene3D" id="2.130.10.10">
    <property type="entry name" value="YVTN repeat-like/Quinoprotein amine dehydrogenase"/>
    <property type="match status" value="1"/>
</dbReference>
<dbReference type="EMBL" id="LR901749">
    <property type="protein sequence ID" value="CAD7249315.1"/>
    <property type="molecule type" value="Genomic_DNA"/>
</dbReference>
<accession>A0A7R9A8A5</accession>
<dbReference type="AlphaFoldDB" id="A0A7R9A8A5"/>
<evidence type="ECO:0000256" key="1">
    <source>
        <dbReference type="ARBA" id="ARBA00004389"/>
    </source>
</evidence>
<dbReference type="PROSITE" id="PS50082">
    <property type="entry name" value="WD_REPEATS_2"/>
    <property type="match status" value="2"/>
</dbReference>
<keyword evidence="8" id="KW-0653">Protein transport</keyword>
<feature type="repeat" description="WD" evidence="11">
    <location>
        <begin position="226"/>
        <end position="267"/>
    </location>
</feature>
<evidence type="ECO:0000256" key="8">
    <source>
        <dbReference type="ARBA" id="ARBA00022927"/>
    </source>
</evidence>
<dbReference type="GO" id="GO:0006888">
    <property type="term" value="P:endoplasmic reticulum to Golgi vesicle-mediated transport"/>
    <property type="evidence" value="ECO:0007669"/>
    <property type="project" value="TreeGrafter"/>
</dbReference>
<keyword evidence="3 11" id="KW-0853">WD repeat</keyword>
<evidence type="ECO:0000256" key="9">
    <source>
        <dbReference type="ARBA" id="ARBA00022989"/>
    </source>
</evidence>
<dbReference type="InterPro" id="IPR036322">
    <property type="entry name" value="WD40_repeat_dom_sf"/>
</dbReference>
<feature type="repeat" description="WD" evidence="11">
    <location>
        <begin position="184"/>
        <end position="225"/>
    </location>
</feature>
<reference evidence="13" key="1">
    <citation type="submission" date="2020-11" db="EMBL/GenBank/DDBJ databases">
        <authorList>
            <person name="Tran Van P."/>
        </authorList>
    </citation>
    <scope>NUCLEOTIDE SEQUENCE</scope>
</reference>
<dbReference type="GO" id="GO:0005085">
    <property type="term" value="F:guanyl-nucleotide exchange factor activity"/>
    <property type="evidence" value="ECO:0007669"/>
    <property type="project" value="InterPro"/>
</dbReference>
<dbReference type="PANTHER" id="PTHR23284:SF0">
    <property type="entry name" value="PROLACTIN REGULATORY ELEMENT-BINDING PROTEIN"/>
    <property type="match status" value="1"/>
</dbReference>
<dbReference type="SMART" id="SM00320">
    <property type="entry name" value="WD40"/>
    <property type="match status" value="4"/>
</dbReference>
<evidence type="ECO:0000256" key="11">
    <source>
        <dbReference type="PROSITE-ProRule" id="PRU00221"/>
    </source>
</evidence>
<evidence type="ECO:0000256" key="10">
    <source>
        <dbReference type="ARBA" id="ARBA00023136"/>
    </source>
</evidence>
<dbReference type="Proteomes" id="UP000677054">
    <property type="component" value="Unassembled WGS sequence"/>
</dbReference>
<dbReference type="GO" id="GO:0005789">
    <property type="term" value="C:endoplasmic reticulum membrane"/>
    <property type="evidence" value="ECO:0007669"/>
    <property type="project" value="UniProtKB-SubCell"/>
</dbReference>
<evidence type="ECO:0000313" key="13">
    <source>
        <dbReference type="EMBL" id="CAD7249315.1"/>
    </source>
</evidence>
<comment type="subcellular location">
    <subcellularLocation>
        <location evidence="1">Endoplasmic reticulum membrane</location>
        <topology evidence="1">Single-pass membrane protein</topology>
    </subcellularLocation>
</comment>
<dbReference type="Pfam" id="PF00400">
    <property type="entry name" value="WD40"/>
    <property type="match status" value="2"/>
</dbReference>
<feature type="transmembrane region" description="Helical" evidence="12">
    <location>
        <begin position="423"/>
        <end position="444"/>
    </location>
</feature>
<protein>
    <recommendedName>
        <fullName evidence="15">Prolactin regulatory element-binding protein</fullName>
    </recommendedName>
</protein>
<dbReference type="InterPro" id="IPR001680">
    <property type="entry name" value="WD40_rpt"/>
</dbReference>
<evidence type="ECO:0000256" key="4">
    <source>
        <dbReference type="ARBA" id="ARBA00022692"/>
    </source>
</evidence>
<evidence type="ECO:0000256" key="7">
    <source>
        <dbReference type="ARBA" id="ARBA00022892"/>
    </source>
</evidence>
<evidence type="ECO:0000313" key="14">
    <source>
        <dbReference type="Proteomes" id="UP000677054"/>
    </source>
</evidence>
<dbReference type="SUPFAM" id="SSF50978">
    <property type="entry name" value="WD40 repeat-like"/>
    <property type="match status" value="1"/>
</dbReference>
<keyword evidence="14" id="KW-1185">Reference proteome</keyword>
<keyword evidence="5" id="KW-0677">Repeat</keyword>
<evidence type="ECO:0000256" key="6">
    <source>
        <dbReference type="ARBA" id="ARBA00022824"/>
    </source>
</evidence>
<gene>
    <name evidence="13" type="ORF">DSTB1V02_LOCUS9113</name>
</gene>
<keyword evidence="9 12" id="KW-1133">Transmembrane helix</keyword>
<name>A0A7R9A8A5_9CRUS</name>
<keyword evidence="2" id="KW-0813">Transport</keyword>
<evidence type="ECO:0000256" key="3">
    <source>
        <dbReference type="ARBA" id="ARBA00022574"/>
    </source>
</evidence>